<protein>
    <recommendedName>
        <fullName evidence="1">NAD-dependent epimerase/dehydratase domain-containing protein</fullName>
    </recommendedName>
</protein>
<proteinExistence type="predicted"/>
<keyword evidence="3" id="KW-1185">Reference proteome</keyword>
<dbReference type="Proteomes" id="UP000664521">
    <property type="component" value="Unassembled WGS sequence"/>
</dbReference>
<feature type="domain" description="NAD-dependent epimerase/dehydratase" evidence="1">
    <location>
        <begin position="5"/>
        <end position="239"/>
    </location>
</feature>
<dbReference type="PANTHER" id="PTHR48079">
    <property type="entry name" value="PROTEIN YEEZ"/>
    <property type="match status" value="1"/>
</dbReference>
<dbReference type="SUPFAM" id="SSF51735">
    <property type="entry name" value="NAD(P)-binding Rossmann-fold domains"/>
    <property type="match status" value="1"/>
</dbReference>
<dbReference type="Gene3D" id="3.40.50.720">
    <property type="entry name" value="NAD(P)-binding Rossmann-like Domain"/>
    <property type="match status" value="1"/>
</dbReference>
<comment type="caution">
    <text evidence="2">The sequence shown here is derived from an EMBL/GenBank/DDBJ whole genome shotgun (WGS) entry which is preliminary data.</text>
</comment>
<evidence type="ECO:0000313" key="2">
    <source>
        <dbReference type="EMBL" id="CAF9909740.1"/>
    </source>
</evidence>
<accession>A0A8H3IB49</accession>
<dbReference type="AlphaFoldDB" id="A0A8H3IB49"/>
<reference evidence="2" key="1">
    <citation type="submission" date="2021-03" db="EMBL/GenBank/DDBJ databases">
        <authorList>
            <person name="Tagirdzhanova G."/>
        </authorList>
    </citation>
    <scope>NUCLEOTIDE SEQUENCE</scope>
</reference>
<dbReference type="PANTHER" id="PTHR48079:SF6">
    <property type="entry name" value="NAD(P)-BINDING DOMAIN-CONTAINING PROTEIN-RELATED"/>
    <property type="match status" value="1"/>
</dbReference>
<dbReference type="GO" id="GO:0004029">
    <property type="term" value="F:aldehyde dehydrogenase (NAD+) activity"/>
    <property type="evidence" value="ECO:0007669"/>
    <property type="project" value="TreeGrafter"/>
</dbReference>
<dbReference type="GO" id="GO:0005737">
    <property type="term" value="C:cytoplasm"/>
    <property type="evidence" value="ECO:0007669"/>
    <property type="project" value="TreeGrafter"/>
</dbReference>
<dbReference type="Pfam" id="PF01370">
    <property type="entry name" value="Epimerase"/>
    <property type="match status" value="1"/>
</dbReference>
<evidence type="ECO:0000259" key="1">
    <source>
        <dbReference type="Pfam" id="PF01370"/>
    </source>
</evidence>
<dbReference type="InterPro" id="IPR051783">
    <property type="entry name" value="NAD(P)-dependent_oxidoreduct"/>
</dbReference>
<name>A0A8H3IB49_9LECA</name>
<gene>
    <name evidence="2" type="ORF">HETSPECPRED_009509</name>
</gene>
<evidence type="ECO:0000313" key="3">
    <source>
        <dbReference type="Proteomes" id="UP000664521"/>
    </source>
</evidence>
<dbReference type="InterPro" id="IPR036291">
    <property type="entry name" value="NAD(P)-bd_dom_sf"/>
</dbReference>
<dbReference type="OrthoDB" id="2130169at2759"/>
<dbReference type="EMBL" id="CAJPDS010000008">
    <property type="protein sequence ID" value="CAF9909740.1"/>
    <property type="molecule type" value="Genomic_DNA"/>
</dbReference>
<dbReference type="InterPro" id="IPR001509">
    <property type="entry name" value="Epimerase_deHydtase"/>
</dbReference>
<sequence length="349" mass="37902">MAPKIFLTGATGYIGGDALFHLVENHPEYELASLVRNSEKGAQVASQYASVRLVYGDLDSEQTLEEEARKADIVLHCASADHEGALNAIIRGLATHSPQNPGYLIQTSGTGILCFSDAERKIFGEASTKVYDDWEGIGEVTSLPDFAAHRKADKIVLAAATNYPSRVRTAIVCPPCIYGKGRGPGNQRSIQMPDLTNSILKEKKAFQVGEGLAVWTNIHVHDLSDCFLKLVESAAAGGGNATWDQEGYYFTEDGEHAWGQMSKLIAEDASKKNLIPTDEVVSVSAEEADRFRRYGSYIWGANSRCKAIRARRLLGWSPTKVIKNEISELVDMEARSLGLTQGHAAKAAG</sequence>
<organism evidence="2 3">
    <name type="scientific">Heterodermia speciosa</name>
    <dbReference type="NCBI Taxonomy" id="116794"/>
    <lineage>
        <taxon>Eukaryota</taxon>
        <taxon>Fungi</taxon>
        <taxon>Dikarya</taxon>
        <taxon>Ascomycota</taxon>
        <taxon>Pezizomycotina</taxon>
        <taxon>Lecanoromycetes</taxon>
        <taxon>OSLEUM clade</taxon>
        <taxon>Lecanoromycetidae</taxon>
        <taxon>Caliciales</taxon>
        <taxon>Physciaceae</taxon>
        <taxon>Heterodermia</taxon>
    </lineage>
</organism>